<evidence type="ECO:0000313" key="3">
    <source>
        <dbReference type="EMBL" id="GAA0231412.1"/>
    </source>
</evidence>
<name>A0ABP3DFG6_9GAMM</name>
<dbReference type="Gene3D" id="3.90.1170.50">
    <property type="entry name" value="Aldehyde oxidase/xanthine dehydrogenase, a/b hammerhead"/>
    <property type="match status" value="1"/>
</dbReference>
<dbReference type="Pfam" id="PF20256">
    <property type="entry name" value="MoCoBD_2"/>
    <property type="match status" value="2"/>
</dbReference>
<keyword evidence="1" id="KW-0732">Signal</keyword>
<dbReference type="PANTHER" id="PTHR47495">
    <property type="entry name" value="ALDEHYDE DEHYDROGENASE"/>
    <property type="match status" value="1"/>
</dbReference>
<organism evidence="3 4">
    <name type="scientific">Methylophaga marina</name>
    <dbReference type="NCBI Taxonomy" id="45495"/>
    <lineage>
        <taxon>Bacteria</taxon>
        <taxon>Pseudomonadati</taxon>
        <taxon>Pseudomonadota</taxon>
        <taxon>Gammaproteobacteria</taxon>
        <taxon>Thiotrichales</taxon>
        <taxon>Piscirickettsiaceae</taxon>
        <taxon>Methylophaga</taxon>
    </lineage>
</organism>
<dbReference type="PROSITE" id="PS51318">
    <property type="entry name" value="TAT"/>
    <property type="match status" value="1"/>
</dbReference>
<dbReference type="RefSeq" id="WP_343749744.1">
    <property type="nucleotide sequence ID" value="NZ_BAAADG010000018.1"/>
</dbReference>
<keyword evidence="4" id="KW-1185">Reference proteome</keyword>
<sequence>MNHSDLPEIANVSRRKLLKGFALSGLVLAVGMPSQLFAADETPKYGRDGMPNGWVDDPLVFVSIAEDGTVTIVAHRSEMGQGVKTSLPMVVADEMSADWAKVKVVQAEGNEMRYGNQNTDGSRSMRHFFMPMRNVGAAARMMLEAAAAAIWSVPVSEVKAANHQVVHAASGQSLGYGELAQKAAEMDVPESQNLIYKTADEFNYIGKSDNRLVDGADIATGQTTYGMDVRLDDMVYAVIAHPPAYGDTLKSYDDTETLKVPGVLKVLTLPSSPPPAVFNPLGGVVVVATNTWAAIQGREKLSIEWNAGPNRQYDSEAFRKTLERSSQQKGGKVIRSKGQAYKAMANASSTISADYYIPHLAQAPMEPPAATARFVDGICEIWTATQNPQAGVDTVAKWLEVKPEQVKVNVTLLGGGFGRKSKPDYLVEAALISKALDGRAVKTVWTREDDIQHSYFHTVSAEHMEAAFDEQGDTIAWLHRTVAPTIASTFSEGAKHEMPMELSMGVVNIPFDIKNIQIENPEAPAHTRIGWYRSVANIPHAFAIQSFIAEMAHQQQKDHKDFLLSLIGPDREVDPTSLKDEWNYGESPELYPLNTKRMKGVINMVTDKAEWGKSLPTGSGQGMAAHYSFVTYVAVVVEVTVNDDGEVSVPRVDVAVDCGPQVNPERIRSQIEGACIMGMSLALSSEITFKDGVTVQDNFDGYQVARMDAAPKEINVHLMPANDFSEPLGGVGEPGMPPIAPALCNAIFNATGKRIRELPIRYQLES</sequence>
<dbReference type="InterPro" id="IPR006311">
    <property type="entry name" value="TAT_signal"/>
</dbReference>
<gene>
    <name evidence="3" type="ORF">GCM10008964_23200</name>
</gene>
<dbReference type="PIRSF" id="PIRSF036389">
    <property type="entry name" value="IOR_B"/>
    <property type="match status" value="1"/>
</dbReference>
<dbReference type="PANTHER" id="PTHR47495:SF3">
    <property type="entry name" value="BLR6219 PROTEIN"/>
    <property type="match status" value="1"/>
</dbReference>
<dbReference type="InterPro" id="IPR000674">
    <property type="entry name" value="Ald_Oxase/Xan_DH_a/b"/>
</dbReference>
<dbReference type="Gene3D" id="3.30.365.10">
    <property type="entry name" value="Aldehyde oxidase/xanthine dehydrogenase, molybdopterin binding domain"/>
    <property type="match status" value="4"/>
</dbReference>
<dbReference type="Pfam" id="PF02738">
    <property type="entry name" value="MoCoBD_1"/>
    <property type="match status" value="1"/>
</dbReference>
<evidence type="ECO:0000256" key="1">
    <source>
        <dbReference type="SAM" id="SignalP"/>
    </source>
</evidence>
<comment type="caution">
    <text evidence="3">The sequence shown here is derived from an EMBL/GenBank/DDBJ whole genome shotgun (WGS) entry which is preliminary data.</text>
</comment>
<dbReference type="InterPro" id="IPR008274">
    <property type="entry name" value="AldOxase/xan_DH_MoCoBD1"/>
</dbReference>
<protein>
    <submittedName>
        <fullName evidence="3">Molybdopterin-dependent oxidoreductase</fullName>
    </submittedName>
</protein>
<dbReference type="SUPFAM" id="SSF56003">
    <property type="entry name" value="Molybdenum cofactor-binding domain"/>
    <property type="match status" value="2"/>
</dbReference>
<reference evidence="4" key="1">
    <citation type="journal article" date="2019" name="Int. J. Syst. Evol. Microbiol.">
        <title>The Global Catalogue of Microorganisms (GCM) 10K type strain sequencing project: providing services to taxonomists for standard genome sequencing and annotation.</title>
        <authorList>
            <consortium name="The Broad Institute Genomics Platform"/>
            <consortium name="The Broad Institute Genome Sequencing Center for Infectious Disease"/>
            <person name="Wu L."/>
            <person name="Ma J."/>
        </authorList>
    </citation>
    <scope>NUCLEOTIDE SEQUENCE [LARGE SCALE GENOMIC DNA]</scope>
    <source>
        <strain evidence="4">JCM 6886</strain>
    </source>
</reference>
<accession>A0ABP3DFG6</accession>
<proteinExistence type="predicted"/>
<dbReference type="Proteomes" id="UP001501476">
    <property type="component" value="Unassembled WGS sequence"/>
</dbReference>
<feature type="domain" description="Aldehyde oxidase/xanthine dehydrogenase a/b hammerhead" evidence="2">
    <location>
        <begin position="220"/>
        <end position="309"/>
    </location>
</feature>
<dbReference type="InterPro" id="IPR052516">
    <property type="entry name" value="N-heterocyclic_Hydroxylase"/>
</dbReference>
<evidence type="ECO:0000313" key="4">
    <source>
        <dbReference type="Proteomes" id="UP001501476"/>
    </source>
</evidence>
<dbReference type="InterPro" id="IPR012368">
    <property type="entry name" value="OxRdtase_Mopterin-bd_su_IorB"/>
</dbReference>
<evidence type="ECO:0000259" key="2">
    <source>
        <dbReference type="SMART" id="SM01008"/>
    </source>
</evidence>
<feature type="chain" id="PRO_5045081767" evidence="1">
    <location>
        <begin position="39"/>
        <end position="766"/>
    </location>
</feature>
<dbReference type="InterPro" id="IPR046867">
    <property type="entry name" value="AldOxase/xan_DH_MoCoBD2"/>
</dbReference>
<feature type="signal peptide" evidence="1">
    <location>
        <begin position="1"/>
        <end position="38"/>
    </location>
</feature>
<dbReference type="InterPro" id="IPR037165">
    <property type="entry name" value="AldOxase/xan_DH_Mopterin-bd_sf"/>
</dbReference>
<dbReference type="SMART" id="SM01008">
    <property type="entry name" value="Ald_Xan_dh_C"/>
    <property type="match status" value="1"/>
</dbReference>
<dbReference type="EMBL" id="BAAADG010000018">
    <property type="protein sequence ID" value="GAA0231412.1"/>
    <property type="molecule type" value="Genomic_DNA"/>
</dbReference>